<dbReference type="InterPro" id="IPR056948">
    <property type="entry name" value="PNGaseA_N"/>
</dbReference>
<dbReference type="PANTHER" id="PTHR31104">
    <property type="entry name" value="PEPTIDE-N4-(N-ACETYL-BETA-GLUCOSAMINYL)ASPARAGINE AMIDASE A PROTEIN"/>
    <property type="match status" value="1"/>
</dbReference>
<dbReference type="InterPro" id="IPR021102">
    <property type="entry name" value="PNGase_A"/>
</dbReference>
<organism evidence="2 3">
    <name type="scientific">Liquidambar formosana</name>
    <name type="common">Formosan gum</name>
    <dbReference type="NCBI Taxonomy" id="63359"/>
    <lineage>
        <taxon>Eukaryota</taxon>
        <taxon>Viridiplantae</taxon>
        <taxon>Streptophyta</taxon>
        <taxon>Embryophyta</taxon>
        <taxon>Tracheophyta</taxon>
        <taxon>Spermatophyta</taxon>
        <taxon>Magnoliopsida</taxon>
        <taxon>eudicotyledons</taxon>
        <taxon>Gunneridae</taxon>
        <taxon>Pentapetalae</taxon>
        <taxon>Saxifragales</taxon>
        <taxon>Altingiaceae</taxon>
        <taxon>Liquidambar</taxon>
    </lineage>
</organism>
<accession>A0AAP0NCU8</accession>
<evidence type="ECO:0000259" key="1">
    <source>
        <dbReference type="Pfam" id="PF12222"/>
    </source>
</evidence>
<proteinExistence type="predicted"/>
<keyword evidence="3" id="KW-1185">Reference proteome</keyword>
<reference evidence="2 3" key="1">
    <citation type="journal article" date="2024" name="Plant J.">
        <title>Genome sequences and population genomics reveal climatic adaptation and genomic divergence between two closely related sweetgum species.</title>
        <authorList>
            <person name="Xu W.Q."/>
            <person name="Ren C.Q."/>
            <person name="Zhang X.Y."/>
            <person name="Comes H.P."/>
            <person name="Liu X.H."/>
            <person name="Li Y.G."/>
            <person name="Kettle C.J."/>
            <person name="Jalonen R."/>
            <person name="Gaisberger H."/>
            <person name="Ma Y.Z."/>
            <person name="Qiu Y.X."/>
        </authorList>
    </citation>
    <scope>NUCLEOTIDE SEQUENCE [LARGE SCALE GENOMIC DNA]</scope>
    <source>
        <strain evidence="2">Hangzhou</strain>
    </source>
</reference>
<feature type="domain" description="Peptide N-acetyl-beta-D-glucosaminyl asparaginase amidase A N-terminal" evidence="1">
    <location>
        <begin position="2"/>
        <end position="162"/>
    </location>
</feature>
<dbReference type="Proteomes" id="UP001415857">
    <property type="component" value="Unassembled WGS sequence"/>
</dbReference>
<dbReference type="Pfam" id="PF12222">
    <property type="entry name" value="PNGaseA"/>
    <property type="match status" value="2"/>
</dbReference>
<gene>
    <name evidence="2" type="ORF">L1049_001469</name>
</gene>
<name>A0AAP0NCU8_LIQFO</name>
<dbReference type="AlphaFoldDB" id="A0AAP0NCU8"/>
<evidence type="ECO:0000313" key="2">
    <source>
        <dbReference type="EMBL" id="KAK9269691.1"/>
    </source>
</evidence>
<evidence type="ECO:0000313" key="3">
    <source>
        <dbReference type="Proteomes" id="UP001415857"/>
    </source>
</evidence>
<dbReference type="Pfam" id="PF25156">
    <property type="entry name" value="PNGase_A_C"/>
    <property type="match status" value="1"/>
</dbReference>
<sequence>MHDFGYTYGKPPVLAHYTPPSHCSSHNVSKIVLEWKATSRGVQYDRIFGVWLGGVEILRSCTAEPSSIGDVWTVEKDITRYYSLLMKNQTLSVFLGYLVDSTYTGVYHVNITFHLYPAEEQLSYNETNSDNSASGYGSHADLILPISRNLPLNEGLWFQIEIQLTSGRKNSKSPKMLIELYWREVVVSMDGEVVGAILPFTMIFTGGIYPLLWRPITGIGSFDLPSYDIEITPFLGIIFDGKTHEFGFSVTNALNVHIVDWMVKSSNGNMTTSSTQDFNGSNRMVIGNDGSLQIVNQMTDFNDCLCRAPIFFYLIKSFKRFPLYVFSDFSSQGNGDFVGIVNLTLGFNEESPRV</sequence>
<feature type="domain" description="Peptide N-acetyl-beta-D-glucosaminyl asparaginase amidase A N-terminal" evidence="1">
    <location>
        <begin position="182"/>
        <end position="255"/>
    </location>
</feature>
<comment type="caution">
    <text evidence="2">The sequence shown here is derived from an EMBL/GenBank/DDBJ whole genome shotgun (WGS) entry which is preliminary data.</text>
</comment>
<protein>
    <recommendedName>
        <fullName evidence="1">Peptide N-acetyl-beta-D-glucosaminyl asparaginase amidase A N-terminal domain-containing protein</fullName>
    </recommendedName>
</protein>
<dbReference type="EMBL" id="JBBPBK010000015">
    <property type="protein sequence ID" value="KAK9269691.1"/>
    <property type="molecule type" value="Genomic_DNA"/>
</dbReference>